<evidence type="ECO:0000313" key="3">
    <source>
        <dbReference type="Proteomes" id="UP000789901"/>
    </source>
</evidence>
<name>A0ABN7XG48_GIGMA</name>
<keyword evidence="3" id="KW-1185">Reference proteome</keyword>
<dbReference type="EMBL" id="CAJVQB010131782">
    <property type="protein sequence ID" value="CAG8853985.1"/>
    <property type="molecule type" value="Genomic_DNA"/>
</dbReference>
<organism evidence="2 3">
    <name type="scientific">Gigaspora margarita</name>
    <dbReference type="NCBI Taxonomy" id="4874"/>
    <lineage>
        <taxon>Eukaryota</taxon>
        <taxon>Fungi</taxon>
        <taxon>Fungi incertae sedis</taxon>
        <taxon>Mucoromycota</taxon>
        <taxon>Glomeromycotina</taxon>
        <taxon>Glomeromycetes</taxon>
        <taxon>Diversisporales</taxon>
        <taxon>Gigasporaceae</taxon>
        <taxon>Gigaspora</taxon>
    </lineage>
</organism>
<proteinExistence type="predicted"/>
<sequence>WIDIKEPETTKTKRAKPQLPKDKETLLENIKIINEAPQMPITEYNMINSTLKWLHEKYDYNRISAYLLELLD</sequence>
<feature type="compositionally biased region" description="Basic and acidic residues" evidence="1">
    <location>
        <begin position="1"/>
        <end position="11"/>
    </location>
</feature>
<gene>
    <name evidence="2" type="ORF">GMARGA_LOCUS42806</name>
</gene>
<feature type="region of interest" description="Disordered" evidence="1">
    <location>
        <begin position="1"/>
        <end position="20"/>
    </location>
</feature>
<evidence type="ECO:0000313" key="2">
    <source>
        <dbReference type="EMBL" id="CAG8853985.1"/>
    </source>
</evidence>
<dbReference type="Proteomes" id="UP000789901">
    <property type="component" value="Unassembled WGS sequence"/>
</dbReference>
<protein>
    <submittedName>
        <fullName evidence="2">30604_t:CDS:1</fullName>
    </submittedName>
</protein>
<comment type="caution">
    <text evidence="2">The sequence shown here is derived from an EMBL/GenBank/DDBJ whole genome shotgun (WGS) entry which is preliminary data.</text>
</comment>
<evidence type="ECO:0000256" key="1">
    <source>
        <dbReference type="SAM" id="MobiDB-lite"/>
    </source>
</evidence>
<feature type="non-terminal residue" evidence="2">
    <location>
        <position position="1"/>
    </location>
</feature>
<reference evidence="2 3" key="1">
    <citation type="submission" date="2021-06" db="EMBL/GenBank/DDBJ databases">
        <authorList>
            <person name="Kallberg Y."/>
            <person name="Tangrot J."/>
            <person name="Rosling A."/>
        </authorList>
    </citation>
    <scope>NUCLEOTIDE SEQUENCE [LARGE SCALE GENOMIC DNA]</scope>
    <source>
        <strain evidence="2 3">120-4 pot B 10/14</strain>
    </source>
</reference>
<accession>A0ABN7XG48</accession>